<protein>
    <submittedName>
        <fullName evidence="2">Uncharacterized protein</fullName>
    </submittedName>
</protein>
<dbReference type="Proteomes" id="UP001596066">
    <property type="component" value="Unassembled WGS sequence"/>
</dbReference>
<evidence type="ECO:0000256" key="1">
    <source>
        <dbReference type="SAM" id="MobiDB-lite"/>
    </source>
</evidence>
<dbReference type="EMBL" id="JBHSOC010000050">
    <property type="protein sequence ID" value="MFC5644610.1"/>
    <property type="molecule type" value="Genomic_DNA"/>
</dbReference>
<reference evidence="3" key="1">
    <citation type="journal article" date="2019" name="Int. J. Syst. Evol. Microbiol.">
        <title>The Global Catalogue of Microorganisms (GCM) 10K type strain sequencing project: providing services to taxonomists for standard genome sequencing and annotation.</title>
        <authorList>
            <consortium name="The Broad Institute Genomics Platform"/>
            <consortium name="The Broad Institute Genome Sequencing Center for Infectious Disease"/>
            <person name="Wu L."/>
            <person name="Ma J."/>
        </authorList>
    </citation>
    <scope>NUCLEOTIDE SEQUENCE [LARGE SCALE GENOMIC DNA]</scope>
    <source>
        <strain evidence="3">CGMCC 4.1622</strain>
    </source>
</reference>
<sequence length="78" mass="9054">MTNQQQGDGQDDIHDIRERSEIPERLPTRTCGWCGEEMTYPPRRCEDSWELCAACTACLCDDEGDEVCRKYRDQSHRG</sequence>
<evidence type="ECO:0000313" key="3">
    <source>
        <dbReference type="Proteomes" id="UP001596066"/>
    </source>
</evidence>
<organism evidence="2 3">
    <name type="scientific">Kitasatospora cinereorecta</name>
    <dbReference type="NCBI Taxonomy" id="285560"/>
    <lineage>
        <taxon>Bacteria</taxon>
        <taxon>Bacillati</taxon>
        <taxon>Actinomycetota</taxon>
        <taxon>Actinomycetes</taxon>
        <taxon>Kitasatosporales</taxon>
        <taxon>Streptomycetaceae</taxon>
        <taxon>Kitasatospora</taxon>
    </lineage>
</organism>
<accession>A0ABW0VFD1</accession>
<proteinExistence type="predicted"/>
<gene>
    <name evidence="2" type="ORF">ACFPZF_25010</name>
</gene>
<comment type="caution">
    <text evidence="2">The sequence shown here is derived from an EMBL/GenBank/DDBJ whole genome shotgun (WGS) entry which is preliminary data.</text>
</comment>
<feature type="compositionally biased region" description="Basic and acidic residues" evidence="1">
    <location>
        <begin position="11"/>
        <end position="21"/>
    </location>
</feature>
<evidence type="ECO:0000313" key="2">
    <source>
        <dbReference type="EMBL" id="MFC5644610.1"/>
    </source>
</evidence>
<keyword evidence="3" id="KW-1185">Reference proteome</keyword>
<dbReference type="RefSeq" id="WP_346148137.1">
    <property type="nucleotide sequence ID" value="NZ_BAAAUA010000044.1"/>
</dbReference>
<feature type="region of interest" description="Disordered" evidence="1">
    <location>
        <begin position="1"/>
        <end position="21"/>
    </location>
</feature>
<name>A0ABW0VFD1_9ACTN</name>